<keyword evidence="9" id="KW-0464">Manganese</keyword>
<comment type="caution">
    <text evidence="12">The sequence shown here is derived from an EMBL/GenBank/DDBJ whole genome shotgun (WGS) entry which is preliminary data.</text>
</comment>
<dbReference type="GO" id="GO:0009432">
    <property type="term" value="P:SOS response"/>
    <property type="evidence" value="ECO:0007669"/>
    <property type="project" value="TreeGrafter"/>
</dbReference>
<keyword evidence="5 10" id="KW-0547">Nucleotide-binding</keyword>
<proteinExistence type="predicted"/>
<dbReference type="EMBL" id="SIHI01000001">
    <property type="protein sequence ID" value="TWT58429.1"/>
    <property type="molecule type" value="Genomic_DNA"/>
</dbReference>
<dbReference type="InterPro" id="IPR016185">
    <property type="entry name" value="PreATP-grasp_dom_sf"/>
</dbReference>
<keyword evidence="8" id="KW-0648">Protein biosynthesis</keyword>
<evidence type="ECO:0000256" key="7">
    <source>
        <dbReference type="ARBA" id="ARBA00022842"/>
    </source>
</evidence>
<dbReference type="Proteomes" id="UP000317243">
    <property type="component" value="Unassembled WGS sequence"/>
</dbReference>
<evidence type="ECO:0000256" key="6">
    <source>
        <dbReference type="ARBA" id="ARBA00022840"/>
    </source>
</evidence>
<dbReference type="GO" id="GO:0006412">
    <property type="term" value="P:translation"/>
    <property type="evidence" value="ECO:0007669"/>
    <property type="project" value="UniProtKB-KW"/>
</dbReference>
<dbReference type="GO" id="GO:0018169">
    <property type="term" value="F:ribosomal S6-glutamic acid ligase activity"/>
    <property type="evidence" value="ECO:0007669"/>
    <property type="project" value="TreeGrafter"/>
</dbReference>
<evidence type="ECO:0000256" key="1">
    <source>
        <dbReference type="ARBA" id="ARBA00001936"/>
    </source>
</evidence>
<dbReference type="Gene3D" id="3.30.1490.20">
    <property type="entry name" value="ATP-grasp fold, A domain"/>
    <property type="match status" value="1"/>
</dbReference>
<dbReference type="InterPro" id="IPR013815">
    <property type="entry name" value="ATP_grasp_subdomain_1"/>
</dbReference>
<dbReference type="Pfam" id="PF08443">
    <property type="entry name" value="RimK"/>
    <property type="match status" value="1"/>
</dbReference>
<dbReference type="InterPro" id="IPR041107">
    <property type="entry name" value="Rimk_N"/>
</dbReference>
<evidence type="ECO:0000256" key="10">
    <source>
        <dbReference type="PROSITE-ProRule" id="PRU00409"/>
    </source>
</evidence>
<dbReference type="NCBIfam" id="TIGR00768">
    <property type="entry name" value="rimK_fam"/>
    <property type="match status" value="1"/>
</dbReference>
<evidence type="ECO:0000259" key="11">
    <source>
        <dbReference type="PROSITE" id="PS50975"/>
    </source>
</evidence>
<organism evidence="12 13">
    <name type="scientific">Thalassoglobus neptunius</name>
    <dbReference type="NCBI Taxonomy" id="1938619"/>
    <lineage>
        <taxon>Bacteria</taxon>
        <taxon>Pseudomonadati</taxon>
        <taxon>Planctomycetota</taxon>
        <taxon>Planctomycetia</taxon>
        <taxon>Planctomycetales</taxon>
        <taxon>Planctomycetaceae</taxon>
        <taxon>Thalassoglobus</taxon>
    </lineage>
</organism>
<dbReference type="Gene3D" id="3.30.470.20">
    <property type="entry name" value="ATP-grasp fold, B domain"/>
    <property type="match status" value="1"/>
</dbReference>
<comment type="cofactor">
    <cofactor evidence="2">
        <name>Mg(2+)</name>
        <dbReference type="ChEBI" id="CHEBI:18420"/>
    </cofactor>
</comment>
<dbReference type="GO" id="GO:0005524">
    <property type="term" value="F:ATP binding"/>
    <property type="evidence" value="ECO:0007669"/>
    <property type="project" value="UniProtKB-UniRule"/>
</dbReference>
<sequence length="289" mass="31901">MRIAVLGHIGSWYVEQLLQAGERRGHACEAIDFERLASCVQNSSTEVTSDGRTLSDVDCMIVRTMPPGSLEQVVYRMDVLLQMQDAGVRIVNHPRGIECAVDKFLSTSRLSGCGIPIPRTIVTETTDQAMEAFEVLGQDVVVKPLFGAEGRGIIRLSDPDLAFRSFRAIERLNGVIYQQEFVFHEGFDVRVLVLNGRVLGAIRRSHPTDFRTNVARQGKASLHRLTSEEEAIAVAAAGAVHTCFAGVDLLYDLSGRCYVIEVNAVPGWKAFQSTTKIDVAQALFEYLEE</sequence>
<keyword evidence="7" id="KW-0460">Magnesium</keyword>
<dbReference type="AlphaFoldDB" id="A0A5C5X702"/>
<gene>
    <name evidence="12" type="primary">rimK_1</name>
    <name evidence="12" type="ORF">KOR42_18030</name>
</gene>
<dbReference type="GO" id="GO:0046872">
    <property type="term" value="F:metal ion binding"/>
    <property type="evidence" value="ECO:0007669"/>
    <property type="project" value="UniProtKB-KW"/>
</dbReference>
<dbReference type="PANTHER" id="PTHR21621:SF0">
    <property type="entry name" value="BETA-CITRYLGLUTAMATE SYNTHASE B-RELATED"/>
    <property type="match status" value="1"/>
</dbReference>
<name>A0A5C5X702_9PLAN</name>
<dbReference type="SUPFAM" id="SSF52440">
    <property type="entry name" value="PreATP-grasp domain"/>
    <property type="match status" value="1"/>
</dbReference>
<evidence type="ECO:0000256" key="3">
    <source>
        <dbReference type="ARBA" id="ARBA00022598"/>
    </source>
</evidence>
<dbReference type="Pfam" id="PF18030">
    <property type="entry name" value="Rimk_N"/>
    <property type="match status" value="1"/>
</dbReference>
<protein>
    <submittedName>
        <fullName evidence="12">Ribosomal protein S6 modification protein</fullName>
    </submittedName>
</protein>
<comment type="cofactor">
    <cofactor evidence="1">
        <name>Mn(2+)</name>
        <dbReference type="ChEBI" id="CHEBI:29035"/>
    </cofactor>
</comment>
<dbReference type="RefSeq" id="WP_197440987.1">
    <property type="nucleotide sequence ID" value="NZ_SIHI01000001.1"/>
</dbReference>
<evidence type="ECO:0000256" key="9">
    <source>
        <dbReference type="ARBA" id="ARBA00023211"/>
    </source>
</evidence>
<feature type="domain" description="ATP-grasp" evidence="11">
    <location>
        <begin position="107"/>
        <end position="288"/>
    </location>
</feature>
<keyword evidence="6 10" id="KW-0067">ATP-binding</keyword>
<dbReference type="Gene3D" id="3.40.50.20">
    <property type="match status" value="1"/>
</dbReference>
<dbReference type="InterPro" id="IPR011761">
    <property type="entry name" value="ATP-grasp"/>
</dbReference>
<reference evidence="12 13" key="1">
    <citation type="submission" date="2019-02" db="EMBL/GenBank/DDBJ databases">
        <title>Deep-cultivation of Planctomycetes and their phenomic and genomic characterization uncovers novel biology.</title>
        <authorList>
            <person name="Wiegand S."/>
            <person name="Jogler M."/>
            <person name="Boedeker C."/>
            <person name="Pinto D."/>
            <person name="Vollmers J."/>
            <person name="Rivas-Marin E."/>
            <person name="Kohn T."/>
            <person name="Peeters S.H."/>
            <person name="Heuer A."/>
            <person name="Rast P."/>
            <person name="Oberbeckmann S."/>
            <person name="Bunk B."/>
            <person name="Jeske O."/>
            <person name="Meyerdierks A."/>
            <person name="Storesund J.E."/>
            <person name="Kallscheuer N."/>
            <person name="Luecker S."/>
            <person name="Lage O.M."/>
            <person name="Pohl T."/>
            <person name="Merkel B.J."/>
            <person name="Hornburger P."/>
            <person name="Mueller R.-W."/>
            <person name="Bruemmer F."/>
            <person name="Labrenz M."/>
            <person name="Spormann A.M."/>
            <person name="Op Den Camp H."/>
            <person name="Overmann J."/>
            <person name="Amann R."/>
            <person name="Jetten M.S.M."/>
            <person name="Mascher T."/>
            <person name="Medema M.H."/>
            <person name="Devos D.P."/>
            <person name="Kaster A.-K."/>
            <person name="Ovreas L."/>
            <person name="Rohde M."/>
            <person name="Galperin M.Y."/>
            <person name="Jogler C."/>
        </authorList>
    </citation>
    <scope>NUCLEOTIDE SEQUENCE [LARGE SCALE GENOMIC DNA]</scope>
    <source>
        <strain evidence="12 13">KOR42</strain>
    </source>
</reference>
<evidence type="ECO:0000313" key="12">
    <source>
        <dbReference type="EMBL" id="TWT58429.1"/>
    </source>
</evidence>
<dbReference type="SUPFAM" id="SSF56059">
    <property type="entry name" value="Glutathione synthetase ATP-binding domain-like"/>
    <property type="match status" value="1"/>
</dbReference>
<dbReference type="InterPro" id="IPR013651">
    <property type="entry name" value="ATP-grasp_RimK-type"/>
</dbReference>
<keyword evidence="3" id="KW-0436">Ligase</keyword>
<dbReference type="InterPro" id="IPR004666">
    <property type="entry name" value="Rp_bS6_RimK/Lys_biosynth_LsyX"/>
</dbReference>
<dbReference type="PANTHER" id="PTHR21621">
    <property type="entry name" value="RIBOSOMAL PROTEIN S6 MODIFICATION PROTEIN"/>
    <property type="match status" value="1"/>
</dbReference>
<keyword evidence="13" id="KW-1185">Reference proteome</keyword>
<evidence type="ECO:0000256" key="4">
    <source>
        <dbReference type="ARBA" id="ARBA00022723"/>
    </source>
</evidence>
<accession>A0A5C5X702</accession>
<evidence type="ECO:0000256" key="5">
    <source>
        <dbReference type="ARBA" id="ARBA00022741"/>
    </source>
</evidence>
<evidence type="ECO:0000313" key="13">
    <source>
        <dbReference type="Proteomes" id="UP000317243"/>
    </source>
</evidence>
<dbReference type="PROSITE" id="PS50975">
    <property type="entry name" value="ATP_GRASP"/>
    <property type="match status" value="1"/>
</dbReference>
<keyword evidence="4" id="KW-0479">Metal-binding</keyword>
<evidence type="ECO:0000256" key="8">
    <source>
        <dbReference type="ARBA" id="ARBA00022917"/>
    </source>
</evidence>
<dbReference type="GO" id="GO:0005737">
    <property type="term" value="C:cytoplasm"/>
    <property type="evidence" value="ECO:0007669"/>
    <property type="project" value="TreeGrafter"/>
</dbReference>
<evidence type="ECO:0000256" key="2">
    <source>
        <dbReference type="ARBA" id="ARBA00001946"/>
    </source>
</evidence>